<accession>A0A345M7R1</accession>
<name>A0A345M7R1_9CAUD</name>
<dbReference type="EMBL" id="MH576964">
    <property type="protein sequence ID" value="AXH66532.1"/>
    <property type="molecule type" value="Genomic_DNA"/>
</dbReference>
<proteinExistence type="predicted"/>
<evidence type="ECO:0000313" key="1">
    <source>
        <dbReference type="EMBL" id="AXH66532.1"/>
    </source>
</evidence>
<organism evidence="1 3">
    <name type="scientific">Streptomyces phage Starbow</name>
    <dbReference type="NCBI Taxonomy" id="2283266"/>
    <lineage>
        <taxon>Viruses</taxon>
        <taxon>Duplodnaviria</taxon>
        <taxon>Heunggongvirae</taxon>
        <taxon>Uroviricota</taxon>
        <taxon>Caudoviricetes</taxon>
        <taxon>Stanwilliamsviridae</taxon>
        <taxon>Boydwoodruffvirinae</taxon>
        <taxon>Karimacvirus</taxon>
        <taxon>Karimacvirus karimac</taxon>
        <taxon>Streptomyces virus Karimac</taxon>
    </lineage>
</organism>
<sequence length="51" mass="6057">MCFHKWTKWKLMIAHMDSPLLGWIKGKPVAWSQPMQVRKCIKCEKIQTKSV</sequence>
<reference evidence="1 3" key="1">
    <citation type="submission" date="2018-07" db="EMBL/GenBank/DDBJ databases">
        <authorList>
            <person name="Boyd E.M."/>
            <person name="Barkley D.B."/>
            <person name="Naeem H."/>
            <person name="Vanhorne R."/>
            <person name="Nayek S."/>
            <person name="Layton S.R."/>
            <person name="Hughes L.E."/>
            <person name="Garlena R.A."/>
            <person name="Russell D.A."/>
            <person name="Pope W.H."/>
            <person name="Jacobs-Sera D."/>
            <person name="Hatfull G.F."/>
        </authorList>
    </citation>
    <scope>NUCLEOTIDE SEQUENCE [LARGE SCALE GENOMIC DNA]</scope>
</reference>
<evidence type="ECO:0000313" key="3">
    <source>
        <dbReference type="Proteomes" id="UP000259040"/>
    </source>
</evidence>
<dbReference type="EMBL" id="MH576964">
    <property type="protein sequence ID" value="AXH66741.1"/>
    <property type="molecule type" value="Genomic_DNA"/>
</dbReference>
<dbReference type="Proteomes" id="UP000259040">
    <property type="component" value="Segment"/>
</dbReference>
<gene>
    <name evidence="1" type="primary">21</name>
    <name evidence="2" type="synonym">278</name>
    <name evidence="1" type="ORF">SEA_STARBOW_21</name>
    <name evidence="2" type="ORF">SEA_STARBOW_278</name>
</gene>
<evidence type="ECO:0000313" key="2">
    <source>
        <dbReference type="EMBL" id="AXH66741.1"/>
    </source>
</evidence>
<protein>
    <submittedName>
        <fullName evidence="1">Uncharacterized protein</fullName>
    </submittedName>
</protein>